<evidence type="ECO:0000259" key="4">
    <source>
        <dbReference type="Pfam" id="PF02397"/>
    </source>
</evidence>
<evidence type="ECO:0000256" key="1">
    <source>
        <dbReference type="ARBA" id="ARBA00006464"/>
    </source>
</evidence>
<proteinExistence type="inferred from homology"/>
<reference evidence="5 6" key="1">
    <citation type="submission" date="2020-08" db="EMBL/GenBank/DDBJ databases">
        <title>Genomic Encyclopedia of Type Strains, Phase III (KMG-III): the genomes of soil and plant-associated and newly described type strains.</title>
        <authorList>
            <person name="Whitman W."/>
        </authorList>
    </citation>
    <scope>NUCLEOTIDE SEQUENCE [LARGE SCALE GENOMIC DNA]</scope>
    <source>
        <strain evidence="5 6">CECT 8654</strain>
    </source>
</reference>
<dbReference type="GO" id="GO:0016780">
    <property type="term" value="F:phosphotransferase activity, for other substituted phosphate groups"/>
    <property type="evidence" value="ECO:0007669"/>
    <property type="project" value="TreeGrafter"/>
</dbReference>
<dbReference type="PANTHER" id="PTHR30576">
    <property type="entry name" value="COLANIC BIOSYNTHESIS UDP-GLUCOSE LIPID CARRIER TRANSFERASE"/>
    <property type="match status" value="1"/>
</dbReference>
<dbReference type="EMBL" id="JACHWY010000002">
    <property type="protein sequence ID" value="MBB3047822.1"/>
    <property type="molecule type" value="Genomic_DNA"/>
</dbReference>
<feature type="domain" description="Bacterial sugar transferase" evidence="4">
    <location>
        <begin position="130"/>
        <end position="320"/>
    </location>
</feature>
<gene>
    <name evidence="5" type="ORF">FHR99_002088</name>
</gene>
<keyword evidence="3" id="KW-0472">Membrane</keyword>
<feature type="transmembrane region" description="Helical" evidence="3">
    <location>
        <begin position="131"/>
        <end position="155"/>
    </location>
</feature>
<keyword evidence="6" id="KW-1185">Reference proteome</keyword>
<dbReference type="Pfam" id="PF02397">
    <property type="entry name" value="Bac_transf"/>
    <property type="match status" value="1"/>
</dbReference>
<keyword evidence="3" id="KW-1133">Transmembrane helix</keyword>
<name>A0A7W4Z653_9GAMM</name>
<dbReference type="RefSeq" id="WP_183410580.1">
    <property type="nucleotide sequence ID" value="NZ_JACHWY010000002.1"/>
</dbReference>
<evidence type="ECO:0000313" key="5">
    <source>
        <dbReference type="EMBL" id="MBB3047822.1"/>
    </source>
</evidence>
<dbReference type="PANTHER" id="PTHR30576:SF0">
    <property type="entry name" value="UNDECAPRENYL-PHOSPHATE N-ACETYLGALACTOSAMINYL 1-PHOSPHATE TRANSFERASE-RELATED"/>
    <property type="match status" value="1"/>
</dbReference>
<protein>
    <submittedName>
        <fullName evidence="5">Lipopolysaccharide/colanic/teichoic acid biosynthesis glycosyltransferase</fullName>
    </submittedName>
</protein>
<evidence type="ECO:0000313" key="6">
    <source>
        <dbReference type="Proteomes" id="UP000537130"/>
    </source>
</evidence>
<comment type="similarity">
    <text evidence="1">Belongs to the bacterial sugar transferase family.</text>
</comment>
<feature type="compositionally biased region" description="Polar residues" evidence="2">
    <location>
        <begin position="349"/>
        <end position="363"/>
    </location>
</feature>
<dbReference type="Proteomes" id="UP000537130">
    <property type="component" value="Unassembled WGS sequence"/>
</dbReference>
<keyword evidence="5" id="KW-0808">Transferase</keyword>
<sequence length="363" mass="40823">MERLLTESKILQGEQYAITGAVASKQGVAEWQGLPIVGTIYDLPAIAKQHTPDVIIVGDVLDVGRDGHKSRERFNHFLLEAKLFHNVHIESVASVYERLTGKLPIEAYAPEDILRGPDYHDHHISDFIERLVSSVASGLALLLLFPFLLILGVLVRLDSDGPALFVQERVGLNGRRFKLFKFRTMRPSIAEHTEWARDNCERITALGGWLRRFRLDELPQFINVLRGDMNLVGPRPHPASNFELFALTSRNTPESGSEIPFYQLRCSVRPGITGWAQVRYRYANNLDEEIEKLRYDLYYIRHRSVYLNIRILFATIATIIKGHGVAGKPVATPSYKSNSNDNGFAAHSESGTNNTDSTSKAVS</sequence>
<evidence type="ECO:0000256" key="2">
    <source>
        <dbReference type="SAM" id="MobiDB-lite"/>
    </source>
</evidence>
<feature type="region of interest" description="Disordered" evidence="2">
    <location>
        <begin position="336"/>
        <end position="363"/>
    </location>
</feature>
<comment type="caution">
    <text evidence="5">The sequence shown here is derived from an EMBL/GenBank/DDBJ whole genome shotgun (WGS) entry which is preliminary data.</text>
</comment>
<evidence type="ECO:0000256" key="3">
    <source>
        <dbReference type="SAM" id="Phobius"/>
    </source>
</evidence>
<accession>A0A7W4Z653</accession>
<dbReference type="InterPro" id="IPR003362">
    <property type="entry name" value="Bact_transf"/>
</dbReference>
<organism evidence="5 6">
    <name type="scientific">Litorivivens lipolytica</name>
    <dbReference type="NCBI Taxonomy" id="1524264"/>
    <lineage>
        <taxon>Bacteria</taxon>
        <taxon>Pseudomonadati</taxon>
        <taxon>Pseudomonadota</taxon>
        <taxon>Gammaproteobacteria</taxon>
        <taxon>Litorivivens</taxon>
    </lineage>
</organism>
<dbReference type="AlphaFoldDB" id="A0A7W4Z653"/>
<keyword evidence="3" id="KW-0812">Transmembrane</keyword>